<dbReference type="PANTHER" id="PTHR20854:SF4">
    <property type="entry name" value="INOSITOL-1-MONOPHOSPHATASE-RELATED"/>
    <property type="match status" value="1"/>
</dbReference>
<evidence type="ECO:0000256" key="1">
    <source>
        <dbReference type="ARBA" id="ARBA00022723"/>
    </source>
</evidence>
<gene>
    <name evidence="6" type="ORF">PO878_00075</name>
</gene>
<organism evidence="6 7">
    <name type="scientific">Iamia majanohamensis</name>
    <dbReference type="NCBI Taxonomy" id="467976"/>
    <lineage>
        <taxon>Bacteria</taxon>
        <taxon>Bacillati</taxon>
        <taxon>Actinomycetota</taxon>
        <taxon>Acidimicrobiia</taxon>
        <taxon>Acidimicrobiales</taxon>
        <taxon>Iamiaceae</taxon>
        <taxon>Iamia</taxon>
    </lineage>
</organism>
<evidence type="ECO:0008006" key="8">
    <source>
        <dbReference type="Google" id="ProtNLM"/>
    </source>
</evidence>
<reference evidence="6" key="1">
    <citation type="submission" date="2023-01" db="EMBL/GenBank/DDBJ databases">
        <title>The diversity of Class Acidimicrobiia in South China Sea sediment environments and the proposal of Iamia marina sp. nov., a novel species of the genus Iamia.</title>
        <authorList>
            <person name="He Y."/>
            <person name="Tian X."/>
        </authorList>
    </citation>
    <scope>NUCLEOTIDE SEQUENCE</scope>
    <source>
        <strain evidence="6">DSM 19957</strain>
    </source>
</reference>
<accession>A0AAF0BVU6</accession>
<proteinExistence type="predicted"/>
<keyword evidence="1 4" id="KW-0479">Metal-binding</keyword>
<dbReference type="PRINTS" id="PR00377">
    <property type="entry name" value="IMPHPHTASES"/>
</dbReference>
<dbReference type="Gene3D" id="3.40.190.80">
    <property type="match status" value="1"/>
</dbReference>
<evidence type="ECO:0000256" key="5">
    <source>
        <dbReference type="SAM" id="MobiDB-lite"/>
    </source>
</evidence>
<name>A0AAF0BVU6_9ACTN</name>
<dbReference type="RefSeq" id="WP_272736642.1">
    <property type="nucleotide sequence ID" value="NZ_CP116942.1"/>
</dbReference>
<dbReference type="PANTHER" id="PTHR20854">
    <property type="entry name" value="INOSITOL MONOPHOSPHATASE"/>
    <property type="match status" value="1"/>
</dbReference>
<feature type="binding site" evidence="4">
    <location>
        <position position="94"/>
    </location>
    <ligand>
        <name>Mg(2+)</name>
        <dbReference type="ChEBI" id="CHEBI:18420"/>
        <label>1</label>
        <note>catalytic</note>
    </ligand>
</feature>
<evidence type="ECO:0000313" key="6">
    <source>
        <dbReference type="EMBL" id="WCO67120.1"/>
    </source>
</evidence>
<feature type="region of interest" description="Disordered" evidence="5">
    <location>
        <begin position="64"/>
        <end position="85"/>
    </location>
</feature>
<dbReference type="Proteomes" id="UP001216390">
    <property type="component" value="Chromosome"/>
</dbReference>
<protein>
    <recommendedName>
        <fullName evidence="8">Histidinol-phosphatase</fullName>
    </recommendedName>
</protein>
<evidence type="ECO:0000313" key="7">
    <source>
        <dbReference type="Proteomes" id="UP001216390"/>
    </source>
</evidence>
<dbReference type="GO" id="GO:0008934">
    <property type="term" value="F:inositol monophosphate 1-phosphatase activity"/>
    <property type="evidence" value="ECO:0007669"/>
    <property type="project" value="TreeGrafter"/>
</dbReference>
<keyword evidence="2" id="KW-0378">Hydrolase</keyword>
<evidence type="ECO:0000256" key="3">
    <source>
        <dbReference type="ARBA" id="ARBA00022842"/>
    </source>
</evidence>
<feature type="binding site" evidence="4">
    <location>
        <position position="93"/>
    </location>
    <ligand>
        <name>Mg(2+)</name>
        <dbReference type="ChEBI" id="CHEBI:18420"/>
        <label>2</label>
    </ligand>
</feature>
<feature type="binding site" evidence="4">
    <location>
        <position position="91"/>
    </location>
    <ligand>
        <name>Mg(2+)</name>
        <dbReference type="ChEBI" id="CHEBI:18420"/>
        <label>1</label>
        <note>catalytic</note>
    </ligand>
</feature>
<dbReference type="Gene3D" id="3.30.540.10">
    <property type="entry name" value="Fructose-1,6-Bisphosphatase, subunit A, domain 1"/>
    <property type="match status" value="1"/>
</dbReference>
<dbReference type="KEGG" id="ima:PO878_00075"/>
<evidence type="ECO:0000256" key="2">
    <source>
        <dbReference type="ARBA" id="ARBA00022801"/>
    </source>
</evidence>
<sequence length="266" mass="27650">MPATAPPPADPDLVTEAVALTRMAGEATLRWFRDASLTVDSKGDGTPVTQADREAERLIRRELEARHPDDGVLGEEEPETPGTSGRRWILDPIDGTKAFTHGVPLYSNLLAVEDAHGIAVGVINIPALGETVWAGRGRGCWCNDEPARVSEGSDLATAYVSTSGLGPWSDEAILAVQGSGASIRTWGDGYGYVLVATGRVDAMVDPRAELYDLAPMPVVLAEAGGRFSSLDGDEGDPGAGSGLASNGHLHDALLSTLGGAARAARA</sequence>
<evidence type="ECO:0000256" key="4">
    <source>
        <dbReference type="PIRSR" id="PIRSR600760-2"/>
    </source>
</evidence>
<dbReference type="EMBL" id="CP116942">
    <property type="protein sequence ID" value="WCO67120.1"/>
    <property type="molecule type" value="Genomic_DNA"/>
</dbReference>
<dbReference type="SUPFAM" id="SSF56655">
    <property type="entry name" value="Carbohydrate phosphatase"/>
    <property type="match status" value="1"/>
</dbReference>
<keyword evidence="7" id="KW-1185">Reference proteome</keyword>
<feature type="binding site" evidence="4">
    <location>
        <position position="75"/>
    </location>
    <ligand>
        <name>Mg(2+)</name>
        <dbReference type="ChEBI" id="CHEBI:18420"/>
        <label>1</label>
        <note>catalytic</note>
    </ligand>
</feature>
<dbReference type="InterPro" id="IPR020583">
    <property type="entry name" value="Inositol_monoP_metal-BS"/>
</dbReference>
<dbReference type="Pfam" id="PF00459">
    <property type="entry name" value="Inositol_P"/>
    <property type="match status" value="1"/>
</dbReference>
<dbReference type="GO" id="GO:0006020">
    <property type="term" value="P:inositol metabolic process"/>
    <property type="evidence" value="ECO:0007669"/>
    <property type="project" value="TreeGrafter"/>
</dbReference>
<dbReference type="GO" id="GO:0007165">
    <property type="term" value="P:signal transduction"/>
    <property type="evidence" value="ECO:0007669"/>
    <property type="project" value="TreeGrafter"/>
</dbReference>
<dbReference type="PROSITE" id="PS00629">
    <property type="entry name" value="IMP_1"/>
    <property type="match status" value="1"/>
</dbReference>
<keyword evidence="3 4" id="KW-0460">Magnesium</keyword>
<dbReference type="AlphaFoldDB" id="A0AAF0BVU6"/>
<dbReference type="InterPro" id="IPR000760">
    <property type="entry name" value="Inositol_monophosphatase-like"/>
</dbReference>
<dbReference type="GO" id="GO:0046872">
    <property type="term" value="F:metal ion binding"/>
    <property type="evidence" value="ECO:0007669"/>
    <property type="project" value="UniProtKB-KW"/>
</dbReference>
<comment type="cofactor">
    <cofactor evidence="4">
        <name>Mg(2+)</name>
        <dbReference type="ChEBI" id="CHEBI:18420"/>
    </cofactor>
</comment>
<feature type="binding site" evidence="4">
    <location>
        <position position="212"/>
    </location>
    <ligand>
        <name>Mg(2+)</name>
        <dbReference type="ChEBI" id="CHEBI:18420"/>
        <label>1</label>
        <note>catalytic</note>
    </ligand>
</feature>